<feature type="domain" description="Ig-like" evidence="4">
    <location>
        <begin position="3"/>
        <end position="70"/>
    </location>
</feature>
<organism evidence="5 6">
    <name type="scientific">Psilopogon haemacephalus</name>
    <name type="common">coppersmith barbet</name>
    <dbReference type="NCBI Taxonomy" id="2585815"/>
    <lineage>
        <taxon>Eukaryota</taxon>
        <taxon>Metazoa</taxon>
        <taxon>Chordata</taxon>
        <taxon>Craniata</taxon>
        <taxon>Vertebrata</taxon>
        <taxon>Euteleostomi</taxon>
        <taxon>Archelosauria</taxon>
        <taxon>Archosauria</taxon>
        <taxon>Dinosauria</taxon>
        <taxon>Saurischia</taxon>
        <taxon>Theropoda</taxon>
        <taxon>Coelurosauria</taxon>
        <taxon>Aves</taxon>
        <taxon>Neognathae</taxon>
        <taxon>Neoaves</taxon>
        <taxon>Telluraves</taxon>
        <taxon>Coraciimorphae</taxon>
        <taxon>Piciformes</taxon>
        <taxon>Megalaimidae</taxon>
        <taxon>Psilopogon</taxon>
    </lineage>
</organism>
<dbReference type="Pfam" id="PF00047">
    <property type="entry name" value="ig"/>
    <property type="match status" value="1"/>
</dbReference>
<dbReference type="GO" id="GO:0002764">
    <property type="term" value="P:immune response-regulating signaling pathway"/>
    <property type="evidence" value="ECO:0007669"/>
    <property type="project" value="TreeGrafter"/>
</dbReference>
<dbReference type="Proteomes" id="UP000574528">
    <property type="component" value="Unassembled WGS sequence"/>
</dbReference>
<dbReference type="PANTHER" id="PTHR11738">
    <property type="entry name" value="MHC CLASS I NK CELL RECEPTOR"/>
    <property type="match status" value="1"/>
</dbReference>
<dbReference type="InterPro" id="IPR003599">
    <property type="entry name" value="Ig_sub"/>
</dbReference>
<evidence type="ECO:0000256" key="3">
    <source>
        <dbReference type="ARBA" id="ARBA00023319"/>
    </source>
</evidence>
<evidence type="ECO:0000259" key="4">
    <source>
        <dbReference type="PROSITE" id="PS50835"/>
    </source>
</evidence>
<dbReference type="InterPro" id="IPR050412">
    <property type="entry name" value="Ig-like_Receptors_ImmuneReg"/>
</dbReference>
<evidence type="ECO:0000256" key="2">
    <source>
        <dbReference type="ARBA" id="ARBA00023157"/>
    </source>
</evidence>
<comment type="caution">
    <text evidence="5">The sequence shown here is derived from an EMBL/GenBank/DDBJ whole genome shotgun (WGS) entry which is preliminary data.</text>
</comment>
<keyword evidence="1" id="KW-0732">Signal</keyword>
<dbReference type="InterPro" id="IPR013783">
    <property type="entry name" value="Ig-like_fold"/>
</dbReference>
<feature type="domain" description="Ig-like" evidence="4">
    <location>
        <begin position="97"/>
        <end position="173"/>
    </location>
</feature>
<gene>
    <name evidence="5" type="primary">Lilrb5</name>
    <name evidence="5" type="ORF">PSIHAE_R08371</name>
</gene>
<dbReference type="PANTHER" id="PTHR11738:SF186">
    <property type="entry name" value="OSTEOCLAST-ASSOCIATED IMMUNOGLOBULIN-LIKE RECEPTOR"/>
    <property type="match status" value="1"/>
</dbReference>
<name>A0A7K9CK23_9PICI</name>
<dbReference type="InterPro" id="IPR007110">
    <property type="entry name" value="Ig-like_dom"/>
</dbReference>
<sequence>GAPPISIFLKPPGVMAPGGSATICCSWQGGRGQLELHKDGQRLRAPGQGGGSAEFTISNASFGDRGTYRCHGLAAGTLLARSEDLDVMVQELLLPAPALSVLPAAEVPAGSGVSLRCSSALPAARCWLYLEGRNAVLDVLSQHQETFNISHAREGDGGRYSCQCFQRAEASFRYSAASRPLELVVR</sequence>
<dbReference type="SMART" id="SM00409">
    <property type="entry name" value="IG"/>
    <property type="match status" value="2"/>
</dbReference>
<dbReference type="InterPro" id="IPR003598">
    <property type="entry name" value="Ig_sub2"/>
</dbReference>
<dbReference type="PROSITE" id="PS50835">
    <property type="entry name" value="IG_LIKE"/>
    <property type="match status" value="2"/>
</dbReference>
<dbReference type="EMBL" id="VWZI01022263">
    <property type="protein sequence ID" value="NXG52991.1"/>
    <property type="molecule type" value="Genomic_DNA"/>
</dbReference>
<dbReference type="SMART" id="SM00408">
    <property type="entry name" value="IGc2"/>
    <property type="match status" value="2"/>
</dbReference>
<accession>A0A7K9CK23</accession>
<proteinExistence type="predicted"/>
<evidence type="ECO:0000256" key="1">
    <source>
        <dbReference type="ARBA" id="ARBA00022729"/>
    </source>
</evidence>
<dbReference type="GO" id="GO:0007166">
    <property type="term" value="P:cell surface receptor signaling pathway"/>
    <property type="evidence" value="ECO:0007669"/>
    <property type="project" value="UniProtKB-ARBA"/>
</dbReference>
<evidence type="ECO:0000313" key="5">
    <source>
        <dbReference type="EMBL" id="NXG52991.1"/>
    </source>
</evidence>
<reference evidence="5 6" key="1">
    <citation type="submission" date="2019-09" db="EMBL/GenBank/DDBJ databases">
        <title>Bird 10,000 Genomes (B10K) Project - Family phase.</title>
        <authorList>
            <person name="Zhang G."/>
        </authorList>
    </citation>
    <scope>NUCLEOTIDE SEQUENCE [LARGE SCALE GENOMIC DNA]</scope>
    <source>
        <strain evidence="5">B10K-DU-001-24</strain>
        <tissue evidence="5">Muscle</tissue>
    </source>
</reference>
<dbReference type="AlphaFoldDB" id="A0A7K9CK23"/>
<dbReference type="Gene3D" id="2.60.40.10">
    <property type="entry name" value="Immunoglobulins"/>
    <property type="match status" value="2"/>
</dbReference>
<feature type="non-terminal residue" evidence="5">
    <location>
        <position position="186"/>
    </location>
</feature>
<keyword evidence="3" id="KW-0393">Immunoglobulin domain</keyword>
<feature type="non-terminal residue" evidence="5">
    <location>
        <position position="1"/>
    </location>
</feature>
<dbReference type="SUPFAM" id="SSF48726">
    <property type="entry name" value="Immunoglobulin"/>
    <property type="match status" value="2"/>
</dbReference>
<dbReference type="InterPro" id="IPR036179">
    <property type="entry name" value="Ig-like_dom_sf"/>
</dbReference>
<dbReference type="FunFam" id="2.60.40.10:FF:000049">
    <property type="entry name" value="Leukocyte immunoglobulin-like receptor subfamily B member 1"/>
    <property type="match status" value="1"/>
</dbReference>
<dbReference type="OrthoDB" id="9808644at2759"/>
<protein>
    <submittedName>
        <fullName evidence="5">LIRB5 protein</fullName>
    </submittedName>
</protein>
<keyword evidence="6" id="KW-1185">Reference proteome</keyword>
<keyword evidence="2" id="KW-1015">Disulfide bond</keyword>
<dbReference type="InterPro" id="IPR013151">
    <property type="entry name" value="Immunoglobulin_dom"/>
</dbReference>
<evidence type="ECO:0000313" key="6">
    <source>
        <dbReference type="Proteomes" id="UP000574528"/>
    </source>
</evidence>